<evidence type="ECO:0000313" key="6">
    <source>
        <dbReference type="EMBL" id="OCH22593.1"/>
    </source>
</evidence>
<dbReference type="Pfam" id="PF00114">
    <property type="entry name" value="Pilin"/>
    <property type="match status" value="1"/>
</dbReference>
<accession>A0A1B9P2J5</accession>
<dbReference type="PROSITE" id="PS00409">
    <property type="entry name" value="PROKAR_NTER_METHYL"/>
    <property type="match status" value="1"/>
</dbReference>
<dbReference type="Gene3D" id="3.30.700.10">
    <property type="entry name" value="Glycoprotein, Type 4 Pilin"/>
    <property type="match status" value="1"/>
</dbReference>
<evidence type="ECO:0000256" key="4">
    <source>
        <dbReference type="RuleBase" id="RU000389"/>
    </source>
</evidence>
<dbReference type="PANTHER" id="PTHR30093:SF34">
    <property type="entry name" value="PREPILIN PEPTIDASE-DEPENDENT PROTEIN D"/>
    <property type="match status" value="1"/>
</dbReference>
<comment type="subunit">
    <text evidence="2">The pili are polar flexible filaments of about 5.4 nanometers diameter and 2.5 micrometers average length; they consist of only a single polypeptide chain arranged in a helical configuration of five subunits per turn in the assembled pilus.</text>
</comment>
<dbReference type="SUPFAM" id="SSF54523">
    <property type="entry name" value="Pili subunits"/>
    <property type="match status" value="1"/>
</dbReference>
<dbReference type="InterPro" id="IPR045584">
    <property type="entry name" value="Pilin-like"/>
</dbReference>
<sequence length="143" mass="14874">MEKVMNKRQGQKGFTLIELMIVVAVIGVLSAIAIPKYQDFAKKGAVASGIATLSALKTNIEDHMATNGSFPTTSAAVGIINSSIGTVDLDKNVSAGVKLTFTDGAASGAIVAMAREDSGEWKCSYKGDTIPKDLSIPGCEHAK</sequence>
<name>A0A1B9P2J5_ALILO</name>
<keyword evidence="5" id="KW-1133">Transmembrane helix</keyword>
<comment type="caution">
    <text evidence="6">The sequence shown here is derived from an EMBL/GenBank/DDBJ whole genome shotgun (WGS) entry which is preliminary data.</text>
</comment>
<evidence type="ECO:0000256" key="2">
    <source>
        <dbReference type="ARBA" id="ARBA00011156"/>
    </source>
</evidence>
<feature type="transmembrane region" description="Helical" evidence="5">
    <location>
        <begin position="12"/>
        <end position="34"/>
    </location>
</feature>
<dbReference type="AlphaFoldDB" id="A0A1B9P2J5"/>
<gene>
    <name evidence="6" type="ORF">A6E04_05685</name>
</gene>
<proteinExistence type="inferred from homology"/>
<dbReference type="EMBL" id="MAJU01000006">
    <property type="protein sequence ID" value="OCH22593.1"/>
    <property type="molecule type" value="Genomic_DNA"/>
</dbReference>
<dbReference type="Pfam" id="PF07963">
    <property type="entry name" value="N_methyl"/>
    <property type="match status" value="1"/>
</dbReference>
<dbReference type="InterPro" id="IPR001082">
    <property type="entry name" value="Pilin"/>
</dbReference>
<dbReference type="PANTHER" id="PTHR30093">
    <property type="entry name" value="GENERAL SECRETION PATHWAY PROTEIN G"/>
    <property type="match status" value="1"/>
</dbReference>
<dbReference type="GO" id="GO:0015627">
    <property type="term" value="C:type II protein secretion system complex"/>
    <property type="evidence" value="ECO:0007669"/>
    <property type="project" value="InterPro"/>
</dbReference>
<evidence type="ECO:0000256" key="1">
    <source>
        <dbReference type="ARBA" id="ARBA00005233"/>
    </source>
</evidence>
<comment type="similarity">
    <text evidence="1 4">Belongs to the N-Me-Phe pilin family.</text>
</comment>
<dbReference type="InterPro" id="IPR012902">
    <property type="entry name" value="N_methyl_site"/>
</dbReference>
<dbReference type="GO" id="GO:0007155">
    <property type="term" value="P:cell adhesion"/>
    <property type="evidence" value="ECO:0007669"/>
    <property type="project" value="InterPro"/>
</dbReference>
<keyword evidence="5" id="KW-0812">Transmembrane</keyword>
<reference evidence="6 7" key="1">
    <citation type="submission" date="2016-06" db="EMBL/GenBank/DDBJ databases">
        <authorList>
            <person name="Kjaerup R.B."/>
            <person name="Dalgaard T.S."/>
            <person name="Juul-Madsen H.R."/>
        </authorList>
    </citation>
    <scope>NUCLEOTIDE SEQUENCE [LARGE SCALE GENOMIC DNA]</scope>
    <source>
        <strain evidence="6 7">1S159</strain>
    </source>
</reference>
<evidence type="ECO:0000313" key="7">
    <source>
        <dbReference type="Proteomes" id="UP000093523"/>
    </source>
</evidence>
<evidence type="ECO:0000256" key="5">
    <source>
        <dbReference type="SAM" id="Phobius"/>
    </source>
</evidence>
<dbReference type="GO" id="GO:0043107">
    <property type="term" value="P:type IV pilus-dependent motility"/>
    <property type="evidence" value="ECO:0007669"/>
    <property type="project" value="TreeGrafter"/>
</dbReference>
<dbReference type="PRINTS" id="PR00813">
    <property type="entry name" value="BCTERIALGSPG"/>
</dbReference>
<dbReference type="GO" id="GO:0044096">
    <property type="term" value="C:type IV pilus"/>
    <property type="evidence" value="ECO:0007669"/>
    <property type="project" value="TreeGrafter"/>
</dbReference>
<keyword evidence="3" id="KW-0488">Methylation</keyword>
<protein>
    <submittedName>
        <fullName evidence="6">Pilin</fullName>
    </submittedName>
</protein>
<keyword evidence="4" id="KW-0281">Fimbrium</keyword>
<dbReference type="GO" id="GO:0015628">
    <property type="term" value="P:protein secretion by the type II secretion system"/>
    <property type="evidence" value="ECO:0007669"/>
    <property type="project" value="InterPro"/>
</dbReference>
<dbReference type="STRING" id="688.A6E04_05685"/>
<organism evidence="6 7">
    <name type="scientific">Aliivibrio logei</name>
    <name type="common">Vibrio logei</name>
    <dbReference type="NCBI Taxonomy" id="688"/>
    <lineage>
        <taxon>Bacteria</taxon>
        <taxon>Pseudomonadati</taxon>
        <taxon>Pseudomonadota</taxon>
        <taxon>Gammaproteobacteria</taxon>
        <taxon>Vibrionales</taxon>
        <taxon>Vibrionaceae</taxon>
        <taxon>Aliivibrio</taxon>
    </lineage>
</organism>
<keyword evidence="5" id="KW-0472">Membrane</keyword>
<evidence type="ECO:0000256" key="3">
    <source>
        <dbReference type="ARBA" id="ARBA00022481"/>
    </source>
</evidence>
<dbReference type="Proteomes" id="UP000093523">
    <property type="component" value="Unassembled WGS sequence"/>
</dbReference>
<dbReference type="NCBIfam" id="TIGR02532">
    <property type="entry name" value="IV_pilin_GFxxxE"/>
    <property type="match status" value="1"/>
</dbReference>
<dbReference type="InterPro" id="IPR000983">
    <property type="entry name" value="Bac_GSPG_pilin"/>
</dbReference>